<keyword evidence="12" id="KW-1267">Proteomics identification</keyword>
<evidence type="ECO:0000256" key="4">
    <source>
        <dbReference type="ARBA" id="ARBA00009567"/>
    </source>
</evidence>
<dbReference type="GO" id="GO:0005829">
    <property type="term" value="C:cytosol"/>
    <property type="evidence" value="ECO:0007669"/>
    <property type="project" value="TreeGrafter"/>
</dbReference>
<dbReference type="Pfam" id="PF10483">
    <property type="entry name" value="Elong_Iki1"/>
    <property type="match status" value="2"/>
</dbReference>
<dbReference type="EMBL" id="QBIY01011439">
    <property type="protein sequence ID" value="RXN31837.1"/>
    <property type="molecule type" value="Genomic_DNA"/>
</dbReference>
<comment type="similarity">
    <text evidence="4">Belongs to the ELP5 family.</text>
</comment>
<name>A0A498NJK9_LABRO</name>
<evidence type="ECO:0000256" key="8">
    <source>
        <dbReference type="ARBA" id="ARBA00023242"/>
    </source>
</evidence>
<feature type="compositionally biased region" description="Acidic residues" evidence="9">
    <location>
        <begin position="288"/>
        <end position="304"/>
    </location>
</feature>
<dbReference type="InterPro" id="IPR019519">
    <property type="entry name" value="Elp5"/>
</dbReference>
<dbReference type="Proteomes" id="UP000290572">
    <property type="component" value="Unassembled WGS sequence"/>
</dbReference>
<evidence type="ECO:0000256" key="1">
    <source>
        <dbReference type="ARBA" id="ARBA00004123"/>
    </source>
</evidence>
<evidence type="ECO:0000256" key="3">
    <source>
        <dbReference type="ARBA" id="ARBA00005043"/>
    </source>
</evidence>
<evidence type="ECO:0000313" key="10">
    <source>
        <dbReference type="EMBL" id="RXN31837.1"/>
    </source>
</evidence>
<keyword evidence="8" id="KW-0539">Nucleus</keyword>
<evidence type="ECO:0007829" key="12">
    <source>
        <dbReference type="PeptideAtlas" id="A0A498NJK9"/>
    </source>
</evidence>
<keyword evidence="7" id="KW-0819">tRNA processing</keyword>
<dbReference type="GO" id="GO:0002098">
    <property type="term" value="P:tRNA wobble uridine modification"/>
    <property type="evidence" value="ECO:0007669"/>
    <property type="project" value="InterPro"/>
</dbReference>
<dbReference type="PANTHER" id="PTHR15641:SF1">
    <property type="entry name" value="ELONGATOR COMPLEX PROTEIN 5"/>
    <property type="match status" value="1"/>
</dbReference>
<protein>
    <recommendedName>
        <fullName evidence="5">Elongator complex protein 5</fullName>
    </recommendedName>
</protein>
<dbReference type="GO" id="GO:0005634">
    <property type="term" value="C:nucleus"/>
    <property type="evidence" value="ECO:0007669"/>
    <property type="project" value="UniProtKB-SubCell"/>
</dbReference>
<comment type="subcellular location">
    <subcellularLocation>
        <location evidence="2">Cytoplasm</location>
    </subcellularLocation>
    <subcellularLocation>
        <location evidence="1">Nucleus</location>
    </subcellularLocation>
</comment>
<organism evidence="10 11">
    <name type="scientific">Labeo rohita</name>
    <name type="common">Indian major carp</name>
    <name type="synonym">Cyprinus rohita</name>
    <dbReference type="NCBI Taxonomy" id="84645"/>
    <lineage>
        <taxon>Eukaryota</taxon>
        <taxon>Metazoa</taxon>
        <taxon>Chordata</taxon>
        <taxon>Craniata</taxon>
        <taxon>Vertebrata</taxon>
        <taxon>Euteleostomi</taxon>
        <taxon>Actinopterygii</taxon>
        <taxon>Neopterygii</taxon>
        <taxon>Teleostei</taxon>
        <taxon>Ostariophysi</taxon>
        <taxon>Cypriniformes</taxon>
        <taxon>Cyprinidae</taxon>
        <taxon>Labeoninae</taxon>
        <taxon>Labeonini</taxon>
        <taxon>Labeo</taxon>
    </lineage>
</organism>
<reference evidence="10 11" key="1">
    <citation type="submission" date="2018-03" db="EMBL/GenBank/DDBJ databases">
        <title>Draft genome sequence of Rohu Carp (Labeo rohita).</title>
        <authorList>
            <person name="Das P."/>
            <person name="Kushwaha B."/>
            <person name="Joshi C.G."/>
            <person name="Kumar D."/>
            <person name="Nagpure N.S."/>
            <person name="Sahoo L."/>
            <person name="Das S.P."/>
            <person name="Bit A."/>
            <person name="Patnaik S."/>
            <person name="Meher P.K."/>
            <person name="Jayasankar P."/>
            <person name="Koringa P.G."/>
            <person name="Patel N.V."/>
            <person name="Hinsu A.T."/>
            <person name="Kumar R."/>
            <person name="Pandey M."/>
            <person name="Agarwal S."/>
            <person name="Srivastava S."/>
            <person name="Singh M."/>
            <person name="Iquebal M.A."/>
            <person name="Jaiswal S."/>
            <person name="Angadi U.B."/>
            <person name="Kumar N."/>
            <person name="Raza M."/>
            <person name="Shah T.M."/>
            <person name="Rai A."/>
            <person name="Jena J.K."/>
        </authorList>
    </citation>
    <scope>NUCLEOTIDE SEQUENCE [LARGE SCALE GENOMIC DNA]</scope>
    <source>
        <strain evidence="10">DASCIFA01</strain>
        <tissue evidence="10">Testis</tissue>
    </source>
</reference>
<keyword evidence="6" id="KW-0963">Cytoplasm</keyword>
<evidence type="ECO:0000256" key="5">
    <source>
        <dbReference type="ARBA" id="ARBA00020264"/>
    </source>
</evidence>
<dbReference type="AlphaFoldDB" id="A0A498NJK9"/>
<dbReference type="CDD" id="cd19496">
    <property type="entry name" value="Elp5"/>
    <property type="match status" value="1"/>
</dbReference>
<keyword evidence="11" id="KW-1185">Reference proteome</keyword>
<dbReference type="PANTHER" id="PTHR15641">
    <property type="entry name" value="ELONGATOR COMPLEX PROTEIN 5"/>
    <property type="match status" value="1"/>
</dbReference>
<gene>
    <name evidence="10" type="ORF">ROHU_016713</name>
</gene>
<evidence type="ECO:0000256" key="2">
    <source>
        <dbReference type="ARBA" id="ARBA00004496"/>
    </source>
</evidence>
<feature type="region of interest" description="Disordered" evidence="9">
    <location>
        <begin position="272"/>
        <end position="304"/>
    </location>
</feature>
<comment type="pathway">
    <text evidence="3">tRNA modification; 5-methoxycarbonylmethyl-2-thiouridine-tRNA biosynthesis.</text>
</comment>
<dbReference type="UniPathway" id="UPA00988"/>
<evidence type="ECO:0000256" key="7">
    <source>
        <dbReference type="ARBA" id="ARBA00022694"/>
    </source>
</evidence>
<accession>A0A498NJK9</accession>
<dbReference type="STRING" id="84645.A0A498NJK9"/>
<evidence type="ECO:0000256" key="6">
    <source>
        <dbReference type="ARBA" id="ARBA00022490"/>
    </source>
</evidence>
<evidence type="ECO:0000256" key="9">
    <source>
        <dbReference type="SAM" id="MobiDB-lite"/>
    </source>
</evidence>
<evidence type="ECO:0000313" key="11">
    <source>
        <dbReference type="Proteomes" id="UP000290572"/>
    </source>
</evidence>
<dbReference type="GO" id="GO:0033588">
    <property type="term" value="C:elongator holoenzyme complex"/>
    <property type="evidence" value="ECO:0007669"/>
    <property type="project" value="InterPro"/>
</dbReference>
<dbReference type="GO" id="GO:0000049">
    <property type="term" value="F:tRNA binding"/>
    <property type="evidence" value="ECO:0007669"/>
    <property type="project" value="TreeGrafter"/>
</dbReference>
<sequence length="304" mass="33995">MCCRERKLEDSYSFKVTSFQVINALNPSKPFYSGECVHYMCRCFQILGEDVHVLGFESPETQVCAGLDSSCVQKLHFHEGFPDPLGWKCTSSFTVDQFTSQHITQLIKDTQYAKASVLVVDSLSLVLRHHDPVVICQRLQELRKGGVIKTVIGLLHSDLHQQGVVGIVGHLASTVISVAPANNERHGVAKTTRRTKSGKVMQEEEYFSVSEDATLSVQAKLRQPGHVQKEQDVSEADPTSNLTFNLRLSEEERKAKEKVALPFVFSQEKKSALLRPTPGTGRIMYEPDANDDFDEEDPDDDLDV</sequence>
<proteinExistence type="evidence at protein level"/>
<comment type="caution">
    <text evidence="10">The sequence shown here is derived from an EMBL/GenBank/DDBJ whole genome shotgun (WGS) entry which is preliminary data.</text>
</comment>